<accession>A0A412DDD0</accession>
<dbReference type="RefSeq" id="WP_117904798.1">
    <property type="nucleotide sequence ID" value="NZ_JADNPL010000025.1"/>
</dbReference>
<protein>
    <submittedName>
        <fullName evidence="2">Uncharacterized protein</fullName>
    </submittedName>
</protein>
<dbReference type="Proteomes" id="UP000283310">
    <property type="component" value="Unassembled WGS sequence"/>
</dbReference>
<keyword evidence="1" id="KW-0472">Membrane</keyword>
<organism evidence="2 3">
    <name type="scientific">Bacteroides stercoris</name>
    <dbReference type="NCBI Taxonomy" id="46506"/>
    <lineage>
        <taxon>Bacteria</taxon>
        <taxon>Pseudomonadati</taxon>
        <taxon>Bacteroidota</taxon>
        <taxon>Bacteroidia</taxon>
        <taxon>Bacteroidales</taxon>
        <taxon>Bacteroidaceae</taxon>
        <taxon>Bacteroides</taxon>
    </lineage>
</organism>
<comment type="caution">
    <text evidence="2">The sequence shown here is derived from an EMBL/GenBank/DDBJ whole genome shotgun (WGS) entry which is preliminary data.</text>
</comment>
<feature type="transmembrane region" description="Helical" evidence="1">
    <location>
        <begin position="280"/>
        <end position="297"/>
    </location>
</feature>
<keyword evidence="1" id="KW-0812">Transmembrane</keyword>
<reference evidence="2 3" key="1">
    <citation type="submission" date="2018-08" db="EMBL/GenBank/DDBJ databases">
        <title>A genome reference for cultivated species of the human gut microbiota.</title>
        <authorList>
            <person name="Zou Y."/>
            <person name="Xue W."/>
            <person name="Luo G."/>
        </authorList>
    </citation>
    <scope>NUCLEOTIDE SEQUENCE [LARGE SCALE GENOMIC DNA]</scope>
    <source>
        <strain evidence="2 3">AF26-20BH</strain>
    </source>
</reference>
<feature type="transmembrane region" description="Helical" evidence="1">
    <location>
        <begin position="47"/>
        <end position="73"/>
    </location>
</feature>
<feature type="transmembrane region" description="Helical" evidence="1">
    <location>
        <begin position="253"/>
        <end position="271"/>
    </location>
</feature>
<feature type="transmembrane region" description="Helical" evidence="1">
    <location>
        <begin position="7"/>
        <end position="27"/>
    </location>
</feature>
<gene>
    <name evidence="2" type="ORF">DWY65_14905</name>
</gene>
<feature type="transmembrane region" description="Helical" evidence="1">
    <location>
        <begin position="85"/>
        <end position="105"/>
    </location>
</feature>
<proteinExistence type="predicted"/>
<keyword evidence="1" id="KW-1133">Transmembrane helix</keyword>
<evidence type="ECO:0000313" key="3">
    <source>
        <dbReference type="Proteomes" id="UP000283310"/>
    </source>
</evidence>
<evidence type="ECO:0000256" key="1">
    <source>
        <dbReference type="SAM" id="Phobius"/>
    </source>
</evidence>
<sequence>MDILKKLSKYFIITLAIMFVCSFVVLVDKFHKIEYDVFDVLETYKALKYFFILGVTAFTASVAYSIGIAALFAFNKLKVQTWKEFVCKLGTGLLLVIPLSAMVYYCDWFVYPQMKKEYVRLKLEMTDNVPRDIDDNRTYHAYFNSIKNDMPMLISKARLTYKLDSLKNAFDAATDTCSMYLSMLPDTMAAEASNKYRLGSMGVELTCASQPTTSKDSLIYIQKVLLYQYADEAWDTQAEIRKLANEYSIRTRYTAGLYISYILSALVIFLFRRYYPIKKILAVLAILIVLSYMYKVFGEVVEEYIEDTRSIPRKISNATDRAILNERLKVETSNDTIKENRK</sequence>
<dbReference type="EMBL" id="QRTW01000039">
    <property type="protein sequence ID" value="RGR09249.1"/>
    <property type="molecule type" value="Genomic_DNA"/>
</dbReference>
<dbReference type="AlphaFoldDB" id="A0A412DDD0"/>
<name>A0A412DDD0_BACSE</name>
<evidence type="ECO:0000313" key="2">
    <source>
        <dbReference type="EMBL" id="RGR09249.1"/>
    </source>
</evidence>